<evidence type="ECO:0000313" key="3">
    <source>
        <dbReference type="Proteomes" id="UP000002664"/>
    </source>
</evidence>
<keyword evidence="3" id="KW-1185">Reference proteome</keyword>
<dbReference type="REBASE" id="33006">
    <property type="entry name" value="M.Sis15ORF594P"/>
</dbReference>
<dbReference type="InterPro" id="IPR029063">
    <property type="entry name" value="SAM-dependent_MTases_sf"/>
</dbReference>
<dbReference type="Pfam" id="PF06634">
    <property type="entry name" value="DUF1156"/>
    <property type="match status" value="1"/>
</dbReference>
<accession>F0NDW8</accession>
<dbReference type="Gene3D" id="3.40.50.150">
    <property type="entry name" value="Vaccinia Virus protein VP39"/>
    <property type="match status" value="1"/>
</dbReference>
<dbReference type="STRING" id="930945.SiRe_0594"/>
<dbReference type="InterPro" id="IPR002052">
    <property type="entry name" value="DNA_methylase_N6_adenine_CS"/>
</dbReference>
<dbReference type="InterPro" id="IPR009537">
    <property type="entry name" value="DUF1156"/>
</dbReference>
<dbReference type="SUPFAM" id="SSF53335">
    <property type="entry name" value="S-adenosyl-L-methionine-dependent methyltransferases"/>
    <property type="match status" value="2"/>
</dbReference>
<dbReference type="KEGG" id="sir:SiRe_0594"/>
<sequence length="933" mass="106726">MSQNIERRLIESDAFGDIVPEIDKKAEKEKGPGRPVYWEMIFWWTRKPLISARAFTAAALLPENYPLDKFKMIIRLSEHLPHKSQPIVNDEFKNFTLLDPFAGFGSIPLEAKRLKVGKVIASELLPTAYAFLKAVLEYPKYGVKLIEDVKKYGEELIKSLEDDVKELYGDYTGFVGTWEVKCPHCGNYTPLVYKWWLLELKGSSDEEEEEESEGEVKSGSFKRLVFMNPEVNGKQLRIKVIDLNKELNRKSISAKKTKDKLIVDGKEYRVPEGNVRARNSYAKCLFCNSVLPGKGDKWYVKEAIRDWNEKYEKYLNGEISIEELQNAKARPALLVKFKGGGKDLEFEEINKEDTEKFWNSFEKLRDIDITNIPTERVPNITRDITTFTWGGDKFYKLFSARQLIIFSKIITKLNELREKIKGDEEYKEAIITYLTIALLNHIRHNCFLTSVESTRKFVASALAFRGIAFAWNRVEISPLADIIGSLSRSLDHVIEGLEYLIQTNSGSKIEIMNSDVNELTLNEKVDVIITDPPYADDVAYPELSDFYYVWLKRIIPFPYSTQWEELVPKDIGVSEGREKVFGDNVGTYEYFRDKLAQAFEKLADFLKENGILVTFYNHTSPDAWISLIYAGWYVSKFRITATHAITTEDETRLTAMSTVISLDKSIVIVWRKRAEGTKLIQEVRKEAISKVSEWVSNMLSNQKLKLSIDTYIEVLGKVLSVFTQYEKILGLRGEGLNAVEDLIKNYVFPTTAQALIEGLSKGMGVRISDPYAVYYVLVKLLIPPPNKGVRMLDNNSMVFLNISSGSLDIQDLQYKGIIRVTDAKGAIALVEPNQGDDAISALEQLPDVKMALQGNYNFSNPVQVFHYLEYVSLKHSDKLKDEIEKLRERTRFVDEALAMAKIFARVLPDKDIEKEPSKRLSGDKLGIERWLNG</sequence>
<dbReference type="GO" id="GO:0032259">
    <property type="term" value="P:methylation"/>
    <property type="evidence" value="ECO:0007669"/>
    <property type="project" value="InterPro"/>
</dbReference>
<evidence type="ECO:0000313" key="2">
    <source>
        <dbReference type="EMBL" id="ADX84677.1"/>
    </source>
</evidence>
<dbReference type="HOGENOM" id="CLU_007795_2_0_2"/>
<dbReference type="AlphaFoldDB" id="F0NDW8"/>
<protein>
    <recommendedName>
        <fullName evidence="1">DUF1156 domain-containing protein</fullName>
    </recommendedName>
</protein>
<dbReference type="Proteomes" id="UP000002664">
    <property type="component" value="Chromosome"/>
</dbReference>
<dbReference type="GeneID" id="12417493"/>
<organism evidence="2 3">
    <name type="scientific">Saccharolobus islandicus (strain REY15A)</name>
    <name type="common">Sulfolobus islandicus</name>
    <dbReference type="NCBI Taxonomy" id="930945"/>
    <lineage>
        <taxon>Archaea</taxon>
        <taxon>Thermoproteota</taxon>
        <taxon>Thermoprotei</taxon>
        <taxon>Sulfolobales</taxon>
        <taxon>Sulfolobaceae</taxon>
        <taxon>Saccharolobus</taxon>
    </lineage>
</organism>
<dbReference type="PROSITE" id="PS00092">
    <property type="entry name" value="N6_MTASE"/>
    <property type="match status" value="1"/>
</dbReference>
<proteinExistence type="predicted"/>
<dbReference type="eggNOG" id="arCOG00889">
    <property type="taxonomic scope" value="Archaea"/>
</dbReference>
<dbReference type="RefSeq" id="WP_014513649.1">
    <property type="nucleotide sequence ID" value="NC_017276.1"/>
</dbReference>
<dbReference type="GO" id="GO:0008168">
    <property type="term" value="F:methyltransferase activity"/>
    <property type="evidence" value="ECO:0007669"/>
    <property type="project" value="InterPro"/>
</dbReference>
<evidence type="ECO:0000259" key="1">
    <source>
        <dbReference type="Pfam" id="PF06634"/>
    </source>
</evidence>
<dbReference type="GO" id="GO:0003676">
    <property type="term" value="F:nucleic acid binding"/>
    <property type="evidence" value="ECO:0007669"/>
    <property type="project" value="InterPro"/>
</dbReference>
<gene>
    <name evidence="2" type="ordered locus">SiRe_0594</name>
</gene>
<reference evidence="2 3" key="1">
    <citation type="journal article" date="2011" name="J. Bacteriol.">
        <title>Genome analyses of icelandic strains of Sulfolobus islandicus, model organisms for genetic and virus-host interaction studies.</title>
        <authorList>
            <person name="Guo L."/>
            <person name="Brugger K."/>
            <person name="Liu C."/>
            <person name="Shah S.A."/>
            <person name="Zheng H."/>
            <person name="Zhu Y."/>
            <person name="Wang S."/>
            <person name="Lillestol R.K."/>
            <person name="Chen L."/>
            <person name="Frank J."/>
            <person name="Prangishvili D."/>
            <person name="Paulin L."/>
            <person name="She Q."/>
            <person name="Huang L."/>
            <person name="Garrett R.A."/>
        </authorList>
    </citation>
    <scope>NUCLEOTIDE SEQUENCE [LARGE SCALE GENOMIC DNA]</scope>
    <source>
        <strain evidence="2 3">REY15A</strain>
    </source>
</reference>
<name>F0NDW8_SACI5</name>
<feature type="domain" description="DUF1156" evidence="1">
    <location>
        <begin position="20"/>
        <end position="64"/>
    </location>
</feature>
<dbReference type="EMBL" id="CP002425">
    <property type="protein sequence ID" value="ADX84677.1"/>
    <property type="molecule type" value="Genomic_DNA"/>
</dbReference>